<protein>
    <recommendedName>
        <fullName evidence="8">Transketolase-like pyrimidine-binding domain-containing protein</fullName>
    </recommendedName>
</protein>
<name>X0Z7Z8_9ZZZZ</name>
<evidence type="ECO:0008006" key="8">
    <source>
        <dbReference type="Google" id="ProtNLM"/>
    </source>
</evidence>
<dbReference type="SUPFAM" id="SSF52518">
    <property type="entry name" value="Thiamin diphosphate-binding fold (THDP-binding)"/>
    <property type="match status" value="1"/>
</dbReference>
<evidence type="ECO:0000256" key="3">
    <source>
        <dbReference type="ARBA" id="ARBA00022679"/>
    </source>
</evidence>
<evidence type="ECO:0000259" key="5">
    <source>
        <dbReference type="Pfam" id="PF02779"/>
    </source>
</evidence>
<feature type="domain" description="Transketolase-like pyrimidine-binding" evidence="5">
    <location>
        <begin position="5"/>
        <end position="96"/>
    </location>
</feature>
<proteinExistence type="inferred from homology"/>
<dbReference type="Gene3D" id="3.40.50.970">
    <property type="match status" value="1"/>
</dbReference>
<evidence type="ECO:0000313" key="7">
    <source>
        <dbReference type="EMBL" id="GAG65510.1"/>
    </source>
</evidence>
<dbReference type="InterPro" id="IPR005475">
    <property type="entry name" value="Transketolase-like_Pyr-bd"/>
</dbReference>
<dbReference type="InterPro" id="IPR029061">
    <property type="entry name" value="THDP-binding"/>
</dbReference>
<comment type="caution">
    <text evidence="7">The sequence shown here is derived from an EMBL/GenBank/DDBJ whole genome shotgun (WGS) entry which is preliminary data.</text>
</comment>
<dbReference type="InterPro" id="IPR033248">
    <property type="entry name" value="Transketolase_C"/>
</dbReference>
<dbReference type="InterPro" id="IPR020826">
    <property type="entry name" value="Transketolase_BS"/>
</dbReference>
<keyword evidence="3" id="KW-0808">Transferase</keyword>
<keyword evidence="4" id="KW-0786">Thiamine pyrophosphate</keyword>
<evidence type="ECO:0000256" key="2">
    <source>
        <dbReference type="ARBA" id="ARBA00007131"/>
    </source>
</evidence>
<dbReference type="PANTHER" id="PTHR43825:SF1">
    <property type="entry name" value="TRANSKETOLASE-LIKE PYRIMIDINE-BINDING DOMAIN-CONTAINING PROTEIN"/>
    <property type="match status" value="1"/>
</dbReference>
<comment type="similarity">
    <text evidence="2">Belongs to the transketolase family.</text>
</comment>
<evidence type="ECO:0000256" key="1">
    <source>
        <dbReference type="ARBA" id="ARBA00001964"/>
    </source>
</evidence>
<dbReference type="Gene3D" id="3.40.50.920">
    <property type="match status" value="1"/>
</dbReference>
<dbReference type="EMBL" id="BART01007904">
    <property type="protein sequence ID" value="GAG65510.1"/>
    <property type="molecule type" value="Genomic_DNA"/>
</dbReference>
<dbReference type="PROSITE" id="PS00802">
    <property type="entry name" value="TRANSKETOLASE_2"/>
    <property type="match status" value="1"/>
</dbReference>
<feature type="non-terminal residue" evidence="7">
    <location>
        <position position="1"/>
    </location>
</feature>
<dbReference type="GO" id="GO:0016740">
    <property type="term" value="F:transferase activity"/>
    <property type="evidence" value="ECO:0007669"/>
    <property type="project" value="UniProtKB-KW"/>
</dbReference>
<dbReference type="PANTHER" id="PTHR43825">
    <property type="entry name" value="PYRUVATE DEHYDROGENASE E1 COMPONENT"/>
    <property type="match status" value="1"/>
</dbReference>
<dbReference type="AlphaFoldDB" id="X0Z7Z8"/>
<dbReference type="InterPro" id="IPR009014">
    <property type="entry name" value="Transketo_C/PFOR_II"/>
</dbReference>
<sequence length="239" mass="25841">PGNSFAMFGIGRAWGQIRNTIAYNELNVKIVLTHAGLTVGPDGASHQALEDIALMNVIPNMVIMTPCDGPETRDIILAAVRHNGPVYVRLGRSKVPTIDGKGKFQIGKSYILREGKDISIIACGIMVRQALEAAEILAAENKSARVVNMHTIKPVDKEMIINCARETKGIVVCEEHMITGGLAGAVGEVLLEEGPVRMERIGVKNRFGQSGSPPELIKEYNLTAEDIVKACRTLLTKTT</sequence>
<reference evidence="7" key="1">
    <citation type="journal article" date="2014" name="Front. Microbiol.">
        <title>High frequency of phylogenetically diverse reductive dehalogenase-homologous genes in deep subseafloor sedimentary metagenomes.</title>
        <authorList>
            <person name="Kawai M."/>
            <person name="Futagami T."/>
            <person name="Toyoda A."/>
            <person name="Takaki Y."/>
            <person name="Nishi S."/>
            <person name="Hori S."/>
            <person name="Arai W."/>
            <person name="Tsubouchi T."/>
            <person name="Morono Y."/>
            <person name="Uchiyama I."/>
            <person name="Ito T."/>
            <person name="Fujiyama A."/>
            <person name="Inagaki F."/>
            <person name="Takami H."/>
        </authorList>
    </citation>
    <scope>NUCLEOTIDE SEQUENCE</scope>
    <source>
        <strain evidence="7">Expedition CK06-06</strain>
    </source>
</reference>
<dbReference type="FunFam" id="3.40.50.970:FF:000129">
    <property type="entry name" value="Transketolase"/>
    <property type="match status" value="1"/>
</dbReference>
<organism evidence="7">
    <name type="scientific">marine sediment metagenome</name>
    <dbReference type="NCBI Taxonomy" id="412755"/>
    <lineage>
        <taxon>unclassified sequences</taxon>
        <taxon>metagenomes</taxon>
        <taxon>ecological metagenomes</taxon>
    </lineage>
</organism>
<feature type="domain" description="Transketolase C-terminal" evidence="6">
    <location>
        <begin position="107"/>
        <end position="227"/>
    </location>
</feature>
<dbReference type="SUPFAM" id="SSF52922">
    <property type="entry name" value="TK C-terminal domain-like"/>
    <property type="match status" value="1"/>
</dbReference>
<dbReference type="CDD" id="cd07033">
    <property type="entry name" value="TPP_PYR_DXS_TK_like"/>
    <property type="match status" value="1"/>
</dbReference>
<gene>
    <name evidence="7" type="ORF">S01H4_17891</name>
</gene>
<dbReference type="Pfam" id="PF02780">
    <property type="entry name" value="Transketolase_C"/>
    <property type="match status" value="1"/>
</dbReference>
<comment type="cofactor">
    <cofactor evidence="1">
        <name>thiamine diphosphate</name>
        <dbReference type="ChEBI" id="CHEBI:58937"/>
    </cofactor>
</comment>
<dbReference type="Pfam" id="PF02779">
    <property type="entry name" value="Transket_pyr"/>
    <property type="match status" value="1"/>
</dbReference>
<evidence type="ECO:0000259" key="6">
    <source>
        <dbReference type="Pfam" id="PF02780"/>
    </source>
</evidence>
<dbReference type="InterPro" id="IPR051157">
    <property type="entry name" value="PDH/Transketolase"/>
</dbReference>
<evidence type="ECO:0000256" key="4">
    <source>
        <dbReference type="ARBA" id="ARBA00023052"/>
    </source>
</evidence>
<accession>X0Z7Z8</accession>